<dbReference type="InterPro" id="IPR002789">
    <property type="entry name" value="HerA_central"/>
</dbReference>
<dbReference type="PANTHER" id="PTHR42957">
    <property type="entry name" value="HELICASE MJ1565-RELATED"/>
    <property type="match status" value="1"/>
</dbReference>
<reference evidence="2 3" key="1">
    <citation type="journal article" date="2015" name="Geomicrobiol. J.">
        <title>Caldisalinibacter kiritimatiensis gen. nov., sp. nov., a moderately thermohalophilic thiosulfate-reducing bacterium from a hypersaline microbial mat.</title>
        <authorList>
            <person name="Ben Hania W."/>
            <person name="Joseph M."/>
            <person name="Fiebig A."/>
            <person name="Bunk B."/>
            <person name="Klenk H.-P."/>
            <person name="Fardeau M.-L."/>
            <person name="Spring S."/>
        </authorList>
    </citation>
    <scope>NUCLEOTIDE SEQUENCE [LARGE SCALE GENOMIC DNA]</scope>
    <source>
        <strain evidence="2 3">L21-TH-D2</strain>
    </source>
</reference>
<accession>R1AWQ8</accession>
<comment type="caution">
    <text evidence="2">The sequence shown here is derived from an EMBL/GenBank/DDBJ whole genome shotgun (WGS) entry which is preliminary data.</text>
</comment>
<dbReference type="STRING" id="1304284.L21TH_0874"/>
<dbReference type="EMBL" id="ARZA01000087">
    <property type="protein sequence ID" value="EOD01067.1"/>
    <property type="molecule type" value="Genomic_DNA"/>
</dbReference>
<dbReference type="RefSeq" id="WP_006310395.1">
    <property type="nucleotide sequence ID" value="NZ_ARZA01000087.1"/>
</dbReference>
<evidence type="ECO:0000259" key="1">
    <source>
        <dbReference type="Pfam" id="PF01935"/>
    </source>
</evidence>
<sequence length="616" mass="70061">MKVVGVTTQQEAHIASNERPFRINEVLIIMDKLQGELMGEVVETKSYNRYIPLNINGGMVDSSVIESLKAIGYSIDDETIHIAKIRLLEEAQYPVETGSDIRIPEFEEVKGLMINCSPREGLVAGVIKSTEEMTNGMDNSLQDIAPLFEDGRLKEQRGIPFIFDIKSMHQYPHIGIFGGSGSGKSFGMRVLLEEIMKLNIPTVVLDPHFEMDFSTCADYLEEKYKTDFKNKFKCLQIGYHVGVNFSDISTEDLKNLLGASGSLSDAMSNVVDVLHKRRDSYQSFYDRLKMLSEAQDMGSIAKMDRIIQSCDNHVERERWKQCKELFEKYDKSCPSSSVKGIIWRLTRLYNDGVFSNDIREIIDGIKAGKLVVIQGNIRLLQVFATYLLGSIYRKRRDYKDAQYKNAAADYFPPFIIATDEAHNFAPKAYDSPTKSVLKEISQEGRKYGVFLILATQRPTLLDETITAQLSTKFVFRIVRSSDIQTIKEETDLTNEEAKRLPYLKSGDAFISSAIIGRTIPVRIRAAKTSSPHTENPFDELVNQRTEEEKKFLKLIKEKLPITDVNINQVLEEIESQTDHSVTFDVDFLKSRLEELVEQGKIRKKKTAFCVSYEEIS</sequence>
<dbReference type="eggNOG" id="COG0433">
    <property type="taxonomic scope" value="Bacteria"/>
</dbReference>
<evidence type="ECO:0000313" key="3">
    <source>
        <dbReference type="Proteomes" id="UP000013378"/>
    </source>
</evidence>
<dbReference type="Pfam" id="PF01935">
    <property type="entry name" value="DUF87"/>
    <property type="match status" value="1"/>
</dbReference>
<feature type="domain" description="Helicase HerA central" evidence="1">
    <location>
        <begin position="151"/>
        <end position="374"/>
    </location>
</feature>
<dbReference type="SUPFAM" id="SSF52540">
    <property type="entry name" value="P-loop containing nucleoside triphosphate hydrolases"/>
    <property type="match status" value="1"/>
</dbReference>
<proteinExistence type="predicted"/>
<dbReference type="Gene3D" id="3.40.50.300">
    <property type="entry name" value="P-loop containing nucleotide triphosphate hydrolases"/>
    <property type="match status" value="2"/>
</dbReference>
<name>R1AWQ8_9FIRM</name>
<dbReference type="PATRIC" id="fig|1304284.3.peg.859"/>
<dbReference type="AlphaFoldDB" id="R1AWQ8"/>
<protein>
    <recommendedName>
        <fullName evidence="1">Helicase HerA central domain-containing protein</fullName>
    </recommendedName>
</protein>
<keyword evidence="3" id="KW-1185">Reference proteome</keyword>
<dbReference type="InterPro" id="IPR008571">
    <property type="entry name" value="HerA-like"/>
</dbReference>
<gene>
    <name evidence="2" type="ORF">L21TH_0874</name>
</gene>
<dbReference type="OrthoDB" id="9806951at2"/>
<dbReference type="Proteomes" id="UP000013378">
    <property type="component" value="Unassembled WGS sequence"/>
</dbReference>
<organism evidence="2 3">
    <name type="scientific">Caldisalinibacter kiritimatiensis</name>
    <dbReference type="NCBI Taxonomy" id="1304284"/>
    <lineage>
        <taxon>Bacteria</taxon>
        <taxon>Bacillati</taxon>
        <taxon>Bacillota</taxon>
        <taxon>Tissierellia</taxon>
        <taxon>Tissierellales</taxon>
        <taxon>Thermohalobacteraceae</taxon>
        <taxon>Caldisalinibacter</taxon>
    </lineage>
</organism>
<dbReference type="InterPro" id="IPR027417">
    <property type="entry name" value="P-loop_NTPase"/>
</dbReference>
<dbReference type="PANTHER" id="PTHR42957:SF2">
    <property type="entry name" value="HELICASE HERA CENTRAL DOMAIN-CONTAINING PROTEIN"/>
    <property type="match status" value="1"/>
</dbReference>
<evidence type="ECO:0000313" key="2">
    <source>
        <dbReference type="EMBL" id="EOD01067.1"/>
    </source>
</evidence>